<organism evidence="1 2">
    <name type="scientific">Violaceomyces palustris</name>
    <dbReference type="NCBI Taxonomy" id="1673888"/>
    <lineage>
        <taxon>Eukaryota</taxon>
        <taxon>Fungi</taxon>
        <taxon>Dikarya</taxon>
        <taxon>Basidiomycota</taxon>
        <taxon>Ustilaginomycotina</taxon>
        <taxon>Ustilaginomycetes</taxon>
        <taxon>Violaceomycetales</taxon>
        <taxon>Violaceomycetaceae</taxon>
        <taxon>Violaceomyces</taxon>
    </lineage>
</organism>
<name>A0ACD0P5E8_9BASI</name>
<evidence type="ECO:0000313" key="1">
    <source>
        <dbReference type="EMBL" id="PWN53169.1"/>
    </source>
</evidence>
<dbReference type="EMBL" id="KZ819738">
    <property type="protein sequence ID" value="PWN53169.1"/>
    <property type="molecule type" value="Genomic_DNA"/>
</dbReference>
<dbReference type="Proteomes" id="UP000245626">
    <property type="component" value="Unassembled WGS sequence"/>
</dbReference>
<sequence>MCDEAKADARNLKGEGTEAPQQEQRGGPKTMRESTTSTEAAKKETKRKRAENQGEDEDEDSEGRETTSGEKEGKKGRKRKRTRPGVGGGTPGQTLKPWTAGEIQLLFENLYAKRTPDYTTLASELGRSKCSVSSKAKRLQNDMKKILETYTSSSIANLTSGSKLEK</sequence>
<gene>
    <name evidence="1" type="ORF">IE53DRAFT_377539</name>
</gene>
<proteinExistence type="predicted"/>
<accession>A0ACD0P5E8</accession>
<protein>
    <submittedName>
        <fullName evidence="1">Uncharacterized protein</fullName>
    </submittedName>
</protein>
<evidence type="ECO:0000313" key="2">
    <source>
        <dbReference type="Proteomes" id="UP000245626"/>
    </source>
</evidence>
<reference evidence="1 2" key="1">
    <citation type="journal article" date="2018" name="Mol. Biol. Evol.">
        <title>Broad Genomic Sampling Reveals a Smut Pathogenic Ancestry of the Fungal Clade Ustilaginomycotina.</title>
        <authorList>
            <person name="Kijpornyongpan T."/>
            <person name="Mondo S.J."/>
            <person name="Barry K."/>
            <person name="Sandor L."/>
            <person name="Lee J."/>
            <person name="Lipzen A."/>
            <person name="Pangilinan J."/>
            <person name="LaButti K."/>
            <person name="Hainaut M."/>
            <person name="Henrissat B."/>
            <person name="Grigoriev I.V."/>
            <person name="Spatafora J.W."/>
            <person name="Aime M.C."/>
        </authorList>
    </citation>
    <scope>NUCLEOTIDE SEQUENCE [LARGE SCALE GENOMIC DNA]</scope>
    <source>
        <strain evidence="1 2">SA 807</strain>
    </source>
</reference>
<keyword evidence="2" id="KW-1185">Reference proteome</keyword>